<gene>
    <name evidence="1" type="ORF">HDC15267</name>
</gene>
<reference evidence="1" key="1">
    <citation type="journal article" date="2003" name="Genome Biol.">
        <title>An integrated gene annotation and transcriptional profiling approach towards the full gene content of the Drosophila genome.</title>
        <authorList>
            <person name="Hild M."/>
            <person name="Beckmann B."/>
            <person name="Haas S.A."/>
            <person name="Koch B."/>
            <person name="Solovyev V."/>
            <person name="Busold C."/>
            <person name="Fellenberg K."/>
            <person name="Boutros M."/>
            <person name="Vingron M."/>
            <person name="Sauer F."/>
            <person name="Hoheisel J.D."/>
            <person name="Paro R."/>
        </authorList>
    </citation>
    <scope>NUCLEOTIDE SEQUENCE</scope>
</reference>
<proteinExistence type="predicted"/>
<dbReference type="AlphaFoldDB" id="Q6IJC0"/>
<name>Q6IJC0_DROME</name>
<sequence>MPIPRGLNSQRLFAQMNEYLMSRMAEPHPWRRVEEELELEGGAGSIYRNWAKWRVNQSVGRTKREGKRQGGGGNSEVFVLQMQMSNSQGVGLVVGDGWWYAAGEGNSIILIVMATGVNQRGVAFMLLKKF</sequence>
<evidence type="ECO:0000313" key="1">
    <source>
        <dbReference type="EMBL" id="DAA04301.1"/>
    </source>
</evidence>
<accession>Q6IJC0</accession>
<dbReference type="EMBL" id="BK002796">
    <property type="protein sequence ID" value="DAA04301.1"/>
    <property type="molecule type" value="Genomic_DNA"/>
</dbReference>
<protein>
    <submittedName>
        <fullName evidence="1">HDC15267</fullName>
    </submittedName>
</protein>
<organism evidence="1">
    <name type="scientific">Drosophila melanogaster</name>
    <name type="common">Fruit fly</name>
    <dbReference type="NCBI Taxonomy" id="7227"/>
    <lineage>
        <taxon>Eukaryota</taxon>
        <taxon>Metazoa</taxon>
        <taxon>Ecdysozoa</taxon>
        <taxon>Arthropoda</taxon>
        <taxon>Hexapoda</taxon>
        <taxon>Insecta</taxon>
        <taxon>Pterygota</taxon>
        <taxon>Neoptera</taxon>
        <taxon>Endopterygota</taxon>
        <taxon>Diptera</taxon>
        <taxon>Brachycera</taxon>
        <taxon>Muscomorpha</taxon>
        <taxon>Ephydroidea</taxon>
        <taxon>Drosophilidae</taxon>
        <taxon>Drosophila</taxon>
        <taxon>Sophophora</taxon>
    </lineage>
</organism>